<comment type="caution">
    <text evidence="2">The sequence shown here is derived from an EMBL/GenBank/DDBJ whole genome shotgun (WGS) entry which is preliminary data.</text>
</comment>
<dbReference type="AlphaFoldDB" id="A0AA39HMQ2"/>
<evidence type="ECO:0000256" key="1">
    <source>
        <dbReference type="SAM" id="Phobius"/>
    </source>
</evidence>
<protein>
    <submittedName>
        <fullName evidence="2">Uncharacterized protein</fullName>
    </submittedName>
</protein>
<proteinExistence type="predicted"/>
<sequence length="172" mass="19025">MRPRDPDDYCCCGCMHVKTGVTVISVIRIIVGLLAFVIVTVNHLKSDAGPTPWDLYAADAVLIWSGILSSALALVAISCKEASLLLPSVATVVIEPLYRVAKQLFFENTVQEVAMKSAFSDTVALIILGGVYLFALLIVTFVVCVTWKCYRHLKKIERFPFLDYGSAYRLVY</sequence>
<feature type="transmembrane region" description="Helical" evidence="1">
    <location>
        <begin position="123"/>
        <end position="147"/>
    </location>
</feature>
<keyword evidence="1" id="KW-0472">Membrane</keyword>
<dbReference type="EMBL" id="JAUCMV010000003">
    <property type="protein sequence ID" value="KAK0408713.1"/>
    <property type="molecule type" value="Genomic_DNA"/>
</dbReference>
<evidence type="ECO:0000313" key="3">
    <source>
        <dbReference type="Proteomes" id="UP001175271"/>
    </source>
</evidence>
<feature type="transmembrane region" description="Helical" evidence="1">
    <location>
        <begin position="84"/>
        <end position="101"/>
    </location>
</feature>
<name>A0AA39HMQ2_9BILA</name>
<organism evidence="2 3">
    <name type="scientific">Steinernema hermaphroditum</name>
    <dbReference type="NCBI Taxonomy" id="289476"/>
    <lineage>
        <taxon>Eukaryota</taxon>
        <taxon>Metazoa</taxon>
        <taxon>Ecdysozoa</taxon>
        <taxon>Nematoda</taxon>
        <taxon>Chromadorea</taxon>
        <taxon>Rhabditida</taxon>
        <taxon>Tylenchina</taxon>
        <taxon>Panagrolaimomorpha</taxon>
        <taxon>Strongyloidoidea</taxon>
        <taxon>Steinernematidae</taxon>
        <taxon>Steinernema</taxon>
    </lineage>
</organism>
<keyword evidence="3" id="KW-1185">Reference proteome</keyword>
<evidence type="ECO:0000313" key="2">
    <source>
        <dbReference type="EMBL" id="KAK0408713.1"/>
    </source>
</evidence>
<feature type="transmembrane region" description="Helical" evidence="1">
    <location>
        <begin position="56"/>
        <end position="77"/>
    </location>
</feature>
<reference evidence="2" key="1">
    <citation type="submission" date="2023-06" db="EMBL/GenBank/DDBJ databases">
        <title>Genomic analysis of the entomopathogenic nematode Steinernema hermaphroditum.</title>
        <authorList>
            <person name="Schwarz E.M."/>
            <person name="Heppert J.K."/>
            <person name="Baniya A."/>
            <person name="Schwartz H.T."/>
            <person name="Tan C.-H."/>
            <person name="Antoshechkin I."/>
            <person name="Sternberg P.W."/>
            <person name="Goodrich-Blair H."/>
            <person name="Dillman A.R."/>
        </authorList>
    </citation>
    <scope>NUCLEOTIDE SEQUENCE</scope>
    <source>
        <strain evidence="2">PS9179</strain>
        <tissue evidence="2">Whole animal</tissue>
    </source>
</reference>
<accession>A0AA39HMQ2</accession>
<gene>
    <name evidence="2" type="ORF">QR680_004120</name>
</gene>
<feature type="transmembrane region" description="Helical" evidence="1">
    <location>
        <begin position="21"/>
        <end position="44"/>
    </location>
</feature>
<keyword evidence="1" id="KW-1133">Transmembrane helix</keyword>
<keyword evidence="1" id="KW-0812">Transmembrane</keyword>
<dbReference type="Proteomes" id="UP001175271">
    <property type="component" value="Unassembled WGS sequence"/>
</dbReference>